<dbReference type="NCBIfam" id="NF041494">
    <property type="entry name" value="MobH"/>
    <property type="match status" value="1"/>
</dbReference>
<protein>
    <submittedName>
        <fullName evidence="4">Integrating conjugative element relaxase, PFL_4751 family</fullName>
    </submittedName>
</protein>
<evidence type="ECO:0000313" key="5">
    <source>
        <dbReference type="Proteomes" id="UP000183983"/>
    </source>
</evidence>
<feature type="domain" description="Uncharacterised" evidence="2">
    <location>
        <begin position="25"/>
        <end position="339"/>
    </location>
</feature>
<evidence type="ECO:0000313" key="4">
    <source>
        <dbReference type="EMBL" id="SHN14290.1"/>
    </source>
</evidence>
<dbReference type="RefSeq" id="WP_073168809.1">
    <property type="nucleotide sequence ID" value="NZ_FRDA01000009.1"/>
</dbReference>
<dbReference type="AlphaFoldDB" id="A0A1M7PBJ5"/>
<proteinExistence type="predicted"/>
<dbReference type="InterPro" id="IPR022391">
    <property type="entry name" value="ICE_relaxase_PFGI-1"/>
</dbReference>
<dbReference type="InterPro" id="IPR011119">
    <property type="entry name" value="Unchr_helicase_relaxase_TraI"/>
</dbReference>
<dbReference type="EMBL" id="FRDA01000009">
    <property type="protein sequence ID" value="SHN14290.1"/>
    <property type="molecule type" value="Genomic_DNA"/>
</dbReference>
<evidence type="ECO:0000259" key="2">
    <source>
        <dbReference type="Pfam" id="PF07514"/>
    </source>
</evidence>
<dbReference type="Gene3D" id="1.10.3210.40">
    <property type="match status" value="1"/>
</dbReference>
<evidence type="ECO:0000259" key="3">
    <source>
        <dbReference type="Pfam" id="PF07515"/>
    </source>
</evidence>
<dbReference type="OrthoDB" id="6190309at2"/>
<sequence length="646" mass="70837">MGASMLNFLLRRKASPTTPSNSNAGFFRPESPDALLSTPRRRQLIENIWQRTSLPREQFETLYVQAFKSYAALVQHLPASENHHHAYHGGMLDHGLEIVAYALKIRQMYLLPIGAPPESQAAQSEAWSAASAYGALVHDLGKIAVDVKVELADGAIWHPWHGPLDQPYRFKYVKGRDYRLHGAASSLIYCRVIPAKALDWLSGFPELWAQLVFAFAGQYEHADILGEIVSQADQASVAQELGGNPARAMSAPKQSIQRQLAEGLRMLVSEKFKLNQPDGPSDGWLTQDGLWLVSKPAVDQLRAHLLSQGIEHIPTSNAPMFNLLQDQAIIQPNGEGKAIWKASIDNGRGWKNTFTVLKIAPALIWPNAKDRPEAYTGTLTVESASAAGDADQISQPTGETEPGSAKKPLVVVDQAASQATTKQTPAPAKDFDALDELLDLFPDPVPIAAAAPADTIQSLEKDHDDKDEIPFSPPIKAPTRLSQPKQTEAETRVSGTAPAAATTNSSADSAPNHGANFLTWLRGGVISHRIIINDAKARVHTVDSTAFLVSPDIFKRYALEHPAIEREAKERDLEAWQVVQRAFEKLKKHRKTAAGLNIWTCLVKGPRKSKQLRGYLLLEPTDVFSEVPYDNPVITLADLADKETSE</sequence>
<dbReference type="InterPro" id="IPR036390">
    <property type="entry name" value="WH_DNA-bd_sf"/>
</dbReference>
<dbReference type="Gene3D" id="1.10.10.10">
    <property type="entry name" value="Winged helix-like DNA-binding domain superfamily/Winged helix DNA-binding domain"/>
    <property type="match status" value="1"/>
</dbReference>
<organism evidence="4 5">
    <name type="scientific">Pseudomonas asturiensis</name>
    <dbReference type="NCBI Taxonomy" id="1190415"/>
    <lineage>
        <taxon>Bacteria</taxon>
        <taxon>Pseudomonadati</taxon>
        <taxon>Pseudomonadota</taxon>
        <taxon>Gammaproteobacteria</taxon>
        <taxon>Pseudomonadales</taxon>
        <taxon>Pseudomonadaceae</taxon>
        <taxon>Pseudomonas</taxon>
    </lineage>
</organism>
<feature type="region of interest" description="Disordered" evidence="1">
    <location>
        <begin position="383"/>
        <end position="406"/>
    </location>
</feature>
<dbReference type="Proteomes" id="UP000183983">
    <property type="component" value="Unassembled WGS sequence"/>
</dbReference>
<dbReference type="Pfam" id="PF07514">
    <property type="entry name" value="TraI_2"/>
    <property type="match status" value="1"/>
</dbReference>
<accession>A0A1M7PBJ5</accession>
<dbReference type="STRING" id="1190415.SAMN05216593_109165"/>
<feature type="region of interest" description="Disordered" evidence="1">
    <location>
        <begin position="462"/>
        <end position="512"/>
    </location>
</feature>
<dbReference type="Pfam" id="PF07515">
    <property type="entry name" value="TraI_2_C"/>
    <property type="match status" value="1"/>
</dbReference>
<dbReference type="NCBIfam" id="TIGR03760">
    <property type="entry name" value="ICE_TraI_Pfluor"/>
    <property type="match status" value="1"/>
</dbReference>
<reference evidence="4 5" key="1">
    <citation type="submission" date="2016-11" db="EMBL/GenBank/DDBJ databases">
        <authorList>
            <person name="Jaros S."/>
            <person name="Januszkiewicz K."/>
            <person name="Wedrychowicz H."/>
        </authorList>
    </citation>
    <scope>NUCLEOTIDE SEQUENCE [LARGE SCALE GENOMIC DNA]</scope>
    <source>
        <strain evidence="4 5">LMG 26898</strain>
    </source>
</reference>
<name>A0A1M7PBJ5_9PSED</name>
<dbReference type="Gene3D" id="2.40.10.200">
    <property type="entry name" value="STY4665 C-terminal domain-like"/>
    <property type="match status" value="1"/>
</dbReference>
<dbReference type="InterPro" id="IPR011093">
    <property type="entry name" value="TraI_2_C"/>
</dbReference>
<feature type="domain" description="Putative conjugal transfer nickase/helicase TraI C-terminal" evidence="3">
    <location>
        <begin position="513"/>
        <end position="635"/>
    </location>
</feature>
<feature type="compositionally biased region" description="Low complexity" evidence="1">
    <location>
        <begin position="496"/>
        <end position="512"/>
    </location>
</feature>
<dbReference type="SUPFAM" id="SSF46785">
    <property type="entry name" value="Winged helix' DNA-binding domain"/>
    <property type="match status" value="1"/>
</dbReference>
<gene>
    <name evidence="4" type="ORF">SAMN05216593_109165</name>
</gene>
<dbReference type="InterPro" id="IPR036388">
    <property type="entry name" value="WH-like_DNA-bd_sf"/>
</dbReference>
<evidence type="ECO:0000256" key="1">
    <source>
        <dbReference type="SAM" id="MobiDB-lite"/>
    </source>
</evidence>